<dbReference type="CDD" id="cd11586">
    <property type="entry name" value="VbhA_like"/>
    <property type="match status" value="1"/>
</dbReference>
<sequence length="434" mass="47236">MGKWHDRRWAPDLGAPHRRDQRGGIYQAYEPGPLCTWPIVVSVEMSELLARAEAAVRALAVGPEVGGLEGLARFLLRSEAIASSRIEGLSVSPQQVALAELAQSEELTGKSFSENARLVANNITILRNAASTLASAPTVDLAGIDALHHALLEDPDLHDLRTTQNWIGGSDYHPLEAQFVPPPASYVPSLMEDLVAYASGGTHSPIVQAALVHAQFETIHPYRDGNGRVGRALIHTVLTRRGLTPSAILPVSLVLLTRDRDYLDGLTAFRFDGDPGSANAREAVDRWLQVFVAATIAAAEQAADFAHQLSDLHDQWLQQLATRRAEQGTRGRPRAGSTTARLVERLPEFPLFTIRTVQDVLDVSDVAARAAADELTEAHIVSRRRIGSTTGYFATDVFELLTIAERRLASTRWDTREAPPNRPVPALPAEDGQP</sequence>
<evidence type="ECO:0000256" key="1">
    <source>
        <dbReference type="SAM" id="MobiDB-lite"/>
    </source>
</evidence>
<dbReference type="PANTHER" id="PTHR13504">
    <property type="entry name" value="FIDO DOMAIN-CONTAINING PROTEIN DDB_G0283145"/>
    <property type="match status" value="1"/>
</dbReference>
<organism evidence="3 4">
    <name type="scientific">Actinomycetospora endophytica</name>
    <dbReference type="NCBI Taxonomy" id="2291215"/>
    <lineage>
        <taxon>Bacteria</taxon>
        <taxon>Bacillati</taxon>
        <taxon>Actinomycetota</taxon>
        <taxon>Actinomycetes</taxon>
        <taxon>Pseudonocardiales</taxon>
        <taxon>Pseudonocardiaceae</taxon>
        <taxon>Actinomycetospora</taxon>
    </lineage>
</organism>
<comment type="caution">
    <text evidence="3">The sequence shown here is derived from an EMBL/GenBank/DDBJ whole genome shotgun (WGS) entry which is preliminary data.</text>
</comment>
<name>A0ABS8P5S8_9PSEU</name>
<dbReference type="PANTHER" id="PTHR13504:SF38">
    <property type="entry name" value="FIDO DOMAIN-CONTAINING PROTEIN"/>
    <property type="match status" value="1"/>
</dbReference>
<gene>
    <name evidence="3" type="ORF">LQ327_09510</name>
</gene>
<dbReference type="InterPro" id="IPR040198">
    <property type="entry name" value="Fido_containing"/>
</dbReference>
<dbReference type="Proteomes" id="UP001199469">
    <property type="component" value="Unassembled WGS sequence"/>
</dbReference>
<dbReference type="EMBL" id="JAJNDB010000001">
    <property type="protein sequence ID" value="MCD2193617.1"/>
    <property type="molecule type" value="Genomic_DNA"/>
</dbReference>
<dbReference type="InterPro" id="IPR033788">
    <property type="entry name" value="VbhA-like"/>
</dbReference>
<dbReference type="Gene3D" id="1.10.3290.10">
    <property type="entry name" value="Fido-like domain"/>
    <property type="match status" value="1"/>
</dbReference>
<evidence type="ECO:0000259" key="2">
    <source>
        <dbReference type="PROSITE" id="PS51459"/>
    </source>
</evidence>
<accession>A0ABS8P5S8</accession>
<dbReference type="InterPro" id="IPR003812">
    <property type="entry name" value="Fido"/>
</dbReference>
<dbReference type="SUPFAM" id="SSF140931">
    <property type="entry name" value="Fic-like"/>
    <property type="match status" value="1"/>
</dbReference>
<dbReference type="InterPro" id="IPR036597">
    <property type="entry name" value="Fido-like_dom_sf"/>
</dbReference>
<feature type="region of interest" description="Disordered" evidence="1">
    <location>
        <begin position="412"/>
        <end position="434"/>
    </location>
</feature>
<reference evidence="3 4" key="1">
    <citation type="submission" date="2021-11" db="EMBL/GenBank/DDBJ databases">
        <title>Draft genome sequence of Actinomycetospora sp. SF1 isolated from the rhizosphere soil.</title>
        <authorList>
            <person name="Duangmal K."/>
            <person name="Chantavorakit T."/>
        </authorList>
    </citation>
    <scope>NUCLEOTIDE SEQUENCE [LARGE SCALE GENOMIC DNA]</scope>
    <source>
        <strain evidence="3 4">TBRC 5722</strain>
    </source>
</reference>
<proteinExistence type="predicted"/>
<protein>
    <submittedName>
        <fullName evidence="3">Fic family protein</fullName>
    </submittedName>
</protein>
<keyword evidence="4" id="KW-1185">Reference proteome</keyword>
<evidence type="ECO:0000313" key="4">
    <source>
        <dbReference type="Proteomes" id="UP001199469"/>
    </source>
</evidence>
<evidence type="ECO:0000313" key="3">
    <source>
        <dbReference type="EMBL" id="MCD2193617.1"/>
    </source>
</evidence>
<dbReference type="PROSITE" id="PS51459">
    <property type="entry name" value="FIDO"/>
    <property type="match status" value="1"/>
</dbReference>
<dbReference type="Pfam" id="PF02661">
    <property type="entry name" value="Fic"/>
    <property type="match status" value="1"/>
</dbReference>
<feature type="domain" description="Fido" evidence="2">
    <location>
        <begin position="139"/>
        <end position="290"/>
    </location>
</feature>
<dbReference type="RefSeq" id="WP_230731926.1">
    <property type="nucleotide sequence ID" value="NZ_JAJNDB010000001.1"/>
</dbReference>